<dbReference type="RefSeq" id="WP_187480854.1">
    <property type="nucleotide sequence ID" value="NZ_CP060697.1"/>
</dbReference>
<dbReference type="KEGG" id="ssau:H8M03_06220"/>
<evidence type="ECO:0000313" key="2">
    <source>
        <dbReference type="Proteomes" id="UP000515861"/>
    </source>
</evidence>
<proteinExistence type="predicted"/>
<reference evidence="1 2" key="1">
    <citation type="submission" date="2020-08" db="EMBL/GenBank/DDBJ databases">
        <title>Sphingomonas sp. sand1-3 16S ribosomal RNA gene Genome sequencing and assembly.</title>
        <authorList>
            <person name="Kang M."/>
        </authorList>
    </citation>
    <scope>NUCLEOTIDE SEQUENCE [LARGE SCALE GENOMIC DNA]</scope>
    <source>
        <strain evidence="2">sand1-3</strain>
    </source>
</reference>
<dbReference type="AlphaFoldDB" id="A0A7G9L5K1"/>
<accession>A0A7G9L5K1</accession>
<evidence type="ECO:0000313" key="1">
    <source>
        <dbReference type="EMBL" id="QNM83900.1"/>
    </source>
</evidence>
<name>A0A7G9L5K1_9SPHN</name>
<sequence length="230" mass="26280">MTIELAGDEFALSFDTNEGINPDDLGTLLKRLAKFSRDEGFELTLFDVRHSSKNFLFRWKKKRNRQKRRTHDTNLRSAAADWAQIATLPLLIYQVMSGPSSVSEPACNISIHTQSTINIVLPDQTLAVMTPEEAAEIKQEIQRKKLRPKPQRDEFQTAIAKGQGFEGVVKQLDDELLFQPEGHAYWVPIKPRGQVFQDLQSHHRYVVGGELCRRRGEPEAFDIHWARAVS</sequence>
<organism evidence="1 2">
    <name type="scientific">Sphingomonas sabuli</name>
    <dbReference type="NCBI Taxonomy" id="2764186"/>
    <lineage>
        <taxon>Bacteria</taxon>
        <taxon>Pseudomonadati</taxon>
        <taxon>Pseudomonadota</taxon>
        <taxon>Alphaproteobacteria</taxon>
        <taxon>Sphingomonadales</taxon>
        <taxon>Sphingomonadaceae</taxon>
        <taxon>Sphingomonas</taxon>
    </lineage>
</organism>
<keyword evidence="2" id="KW-1185">Reference proteome</keyword>
<protein>
    <submittedName>
        <fullName evidence="1">Uncharacterized protein</fullName>
    </submittedName>
</protein>
<dbReference type="EMBL" id="CP060697">
    <property type="protein sequence ID" value="QNM83900.1"/>
    <property type="molecule type" value="Genomic_DNA"/>
</dbReference>
<gene>
    <name evidence="1" type="ORF">H8M03_06220</name>
</gene>
<dbReference type="Proteomes" id="UP000515861">
    <property type="component" value="Chromosome"/>
</dbReference>